<evidence type="ECO:0000313" key="1">
    <source>
        <dbReference type="EMBL" id="NRT92301.1"/>
    </source>
</evidence>
<dbReference type="Proteomes" id="UP001193748">
    <property type="component" value="Unassembled WGS sequence"/>
</dbReference>
<comment type="caution">
    <text evidence="1">The sequence shown here is derived from an EMBL/GenBank/DDBJ whole genome shotgun (WGS) entry which is preliminary data.</text>
</comment>
<proteinExistence type="predicted"/>
<gene>
    <name evidence="1" type="ORF">B0H41_006122</name>
</gene>
<dbReference type="EMBL" id="JABSWW010000002">
    <property type="protein sequence ID" value="NRT92301.1"/>
    <property type="molecule type" value="Genomic_DNA"/>
</dbReference>
<dbReference type="AlphaFoldDB" id="A0AAX0BBF7"/>
<accession>A0AAX0BBF7</accession>
<sequence>MPKTTREFTHLSKEIINEPCNNIWKIKMSPEASKNKNINYFIEKISDEGLTSLAPFIDKDYKLVALHVNIQKAIYIYTLKEWKFYDM</sequence>
<dbReference type="RefSeq" id="WP_173712476.1">
    <property type="nucleotide sequence ID" value="NZ_JABSWW010000002.1"/>
</dbReference>
<reference evidence="1" key="1">
    <citation type="submission" date="2020-05" db="EMBL/GenBank/DDBJ databases">
        <authorList>
            <person name="Brown S."/>
            <person name="Huntemann M."/>
            <person name="Clum A."/>
            <person name="Spunde A."/>
            <person name="Palaniappan K."/>
            <person name="Ritter S."/>
            <person name="Mikhailova N."/>
            <person name="Chen I.-M."/>
            <person name="Stamatis D."/>
            <person name="Reddy T."/>
            <person name="O'Malley R."/>
            <person name="Daum C."/>
            <person name="Shapiro N."/>
            <person name="Ivanova N."/>
            <person name="Kyrpides N."/>
            <person name="Woyke T."/>
        </authorList>
    </citation>
    <scope>NUCLEOTIDE SEQUENCE</scope>
    <source>
        <strain evidence="1">DJ080</strain>
    </source>
</reference>
<protein>
    <submittedName>
        <fullName evidence="1">Uncharacterized protein</fullName>
    </submittedName>
</protein>
<organism evidence="1 2">
    <name type="scientific">Clostridium beijerinckii</name>
    <name type="common">Clostridium MP</name>
    <dbReference type="NCBI Taxonomy" id="1520"/>
    <lineage>
        <taxon>Bacteria</taxon>
        <taxon>Bacillati</taxon>
        <taxon>Bacillota</taxon>
        <taxon>Clostridia</taxon>
        <taxon>Eubacteriales</taxon>
        <taxon>Clostridiaceae</taxon>
        <taxon>Clostridium</taxon>
    </lineage>
</organism>
<evidence type="ECO:0000313" key="2">
    <source>
        <dbReference type="Proteomes" id="UP001193748"/>
    </source>
</evidence>
<name>A0AAX0BBF7_CLOBE</name>
<reference evidence="1" key="2">
    <citation type="journal article" date="2022" name="Nat. Biotechnol.">
        <title>Carbon-negative production of acetone and isopropanol by gas fermentation at industrial pilot scale.</title>
        <authorList>
            <person name="Liew F.E."/>
            <person name="Nogle R."/>
            <person name="Abdalla T."/>
            <person name="Rasor B.J."/>
            <person name="Canter C."/>
            <person name="Jensen R.O."/>
            <person name="Wang L."/>
            <person name="Strutz J."/>
            <person name="Chirania P."/>
            <person name="De Tissera S."/>
            <person name="Mueller A.P."/>
            <person name="Ruan Z."/>
            <person name="Gao A."/>
            <person name="Tran L."/>
            <person name="Engle N.L."/>
            <person name="Bromley J.C."/>
            <person name="Daniell J."/>
            <person name="Conrado R."/>
            <person name="Tschaplinski T.J."/>
            <person name="Giannone R.J."/>
            <person name="Hettich R.L."/>
            <person name="Karim A.S."/>
            <person name="Simpson S.D."/>
            <person name="Brown S.D."/>
            <person name="Leang C."/>
            <person name="Jewett M.C."/>
            <person name="Kopke M."/>
        </authorList>
    </citation>
    <scope>NUCLEOTIDE SEQUENCE</scope>
    <source>
        <strain evidence="1">DJ080</strain>
    </source>
</reference>